<gene>
    <name evidence="1" type="ORF">PQR01_37175</name>
</gene>
<name>A0ACC7NP33_9BURK</name>
<reference evidence="1 2" key="1">
    <citation type="journal article" date="2024" name="Chem. Sci.">
        <title>Discovery of megapolipeptins by genome mining of a Burkholderiales bacteria collection.</title>
        <authorList>
            <person name="Paulo B.S."/>
            <person name="Recchia M.J.J."/>
            <person name="Lee S."/>
            <person name="Fergusson C.H."/>
            <person name="Romanowski S.B."/>
            <person name="Hernandez A."/>
            <person name="Krull N."/>
            <person name="Liu D.Y."/>
            <person name="Cavanagh H."/>
            <person name="Bos A."/>
            <person name="Gray C.A."/>
            <person name="Murphy B.T."/>
            <person name="Linington R.G."/>
            <person name="Eustaquio A.S."/>
        </authorList>
    </citation>
    <scope>NUCLEOTIDE SEQUENCE [LARGE SCALE GENOMIC DNA]</scope>
    <source>
        <strain evidence="1 2">RL18-126-BIB-B</strain>
    </source>
</reference>
<comment type="caution">
    <text evidence="1">The sequence shown here is derived from an EMBL/GenBank/DDBJ whole genome shotgun (WGS) entry which is preliminary data.</text>
</comment>
<feature type="non-terminal residue" evidence="1">
    <location>
        <position position="1"/>
    </location>
</feature>
<organism evidence="1 2">
    <name type="scientific">Paraburkholderia rhynchosiae</name>
    <dbReference type="NCBI Taxonomy" id="487049"/>
    <lineage>
        <taxon>Bacteria</taxon>
        <taxon>Pseudomonadati</taxon>
        <taxon>Pseudomonadota</taxon>
        <taxon>Betaproteobacteria</taxon>
        <taxon>Burkholderiales</taxon>
        <taxon>Burkholderiaceae</taxon>
        <taxon>Paraburkholderia</taxon>
    </lineage>
</organism>
<evidence type="ECO:0000313" key="2">
    <source>
        <dbReference type="Proteomes" id="UP001629235"/>
    </source>
</evidence>
<accession>A0ACC7NP33</accession>
<sequence length="385" mass="42279">FTDLFASRHYNPTGLAQFINFTEGPPSYDWNANPLKDPPALAYPAIPPNWESSDRIARSKPSTQTFARLFQETVWGGVSDDPRVKDFSISQFQTNPADPPLNPPDGLAKAPFTYWKRSLDSYTQVMTTLDGYVGSVLDALPRAVAANTIVVFTSDHGEYASAHGFVSGKAGSCYEEIYNVPLIVFDPTGNFTDDIDIVRTGLTSSVDILAMLVSLGYKGDRGWLNGDLAQLYGRRHDLLPMLKSANAAGRPYVVYTSDETVPRIYNFNNSPGHIIGLRTPDAKLGVYSNWTQATTSIAMDGAMEFEFYDYSTPGGRLELANRKRDPAAAALYSALLGDVLPNELRAPLPASLLGQQTVVRDRYLLYVDLVNGTSKPDLPFRIGDL</sequence>
<evidence type="ECO:0000313" key="1">
    <source>
        <dbReference type="EMBL" id="MFM0108874.1"/>
    </source>
</evidence>
<protein>
    <submittedName>
        <fullName evidence="1">Sulfatase-like hydrolase/transferase</fullName>
    </submittedName>
</protein>
<proteinExistence type="predicted"/>
<dbReference type="Proteomes" id="UP001629235">
    <property type="component" value="Unassembled WGS sequence"/>
</dbReference>
<keyword evidence="2" id="KW-1185">Reference proteome</keyword>
<dbReference type="EMBL" id="JAQQDW010000145">
    <property type="protein sequence ID" value="MFM0108874.1"/>
    <property type="molecule type" value="Genomic_DNA"/>
</dbReference>